<comment type="caution">
    <text evidence="1">The sequence shown here is derived from an EMBL/GenBank/DDBJ whole genome shotgun (WGS) entry which is preliminary data.</text>
</comment>
<gene>
    <name evidence="1" type="ORF">NBRC3293_1284</name>
</gene>
<evidence type="ECO:0000313" key="2">
    <source>
        <dbReference type="Proteomes" id="UP000484858"/>
    </source>
</evidence>
<dbReference type="AlphaFoldDB" id="A0A829X1Q9"/>
<reference evidence="1 2" key="1">
    <citation type="submission" date="2013-04" db="EMBL/GenBank/DDBJ databases">
        <title>Gluconobacter oxydans NBRC 3293 whole genome sequence.</title>
        <authorList>
            <person name="Matsutani M."/>
            <person name="Yakushi T."/>
            <person name="Matsushita K."/>
        </authorList>
    </citation>
    <scope>NUCLEOTIDE SEQUENCE [LARGE SCALE GENOMIC DNA]</scope>
    <source>
        <strain evidence="1 2">NBRC 3293</strain>
    </source>
</reference>
<dbReference type="Proteomes" id="UP000484858">
    <property type="component" value="Unassembled WGS sequence"/>
</dbReference>
<sequence length="109" mass="12293">MGLWLITSGILLWQQGCLVQLEDRKTALSAELRHMEQREQDWKQAGLLQDITRCGPERRPCVLTDLEAGSYGDHDEFKVLQGGIIFSRFRGLCLEDGGIEEPLIDGSFS</sequence>
<name>A0A829X1Q9_GLUOY</name>
<dbReference type="EMBL" id="BARJ01000007">
    <property type="protein sequence ID" value="GEM16787.1"/>
    <property type="molecule type" value="Genomic_DNA"/>
</dbReference>
<evidence type="ECO:0000313" key="1">
    <source>
        <dbReference type="EMBL" id="GEM16787.1"/>
    </source>
</evidence>
<proteinExistence type="predicted"/>
<accession>A0A829X1Q9</accession>
<protein>
    <submittedName>
        <fullName evidence="1">Uncharacterized protein</fullName>
    </submittedName>
</protein>
<organism evidence="1 2">
    <name type="scientific">Gluconobacter oxydans NBRC 3293</name>
    <dbReference type="NCBI Taxonomy" id="1315969"/>
    <lineage>
        <taxon>Bacteria</taxon>
        <taxon>Pseudomonadati</taxon>
        <taxon>Pseudomonadota</taxon>
        <taxon>Alphaproteobacteria</taxon>
        <taxon>Acetobacterales</taxon>
        <taxon>Acetobacteraceae</taxon>
        <taxon>Gluconobacter</taxon>
    </lineage>
</organism>